<keyword evidence="4" id="KW-1133">Transmembrane helix</keyword>
<keyword evidence="4" id="KW-0812">Transmembrane</keyword>
<feature type="transmembrane region" description="Helical" evidence="4">
    <location>
        <begin position="24"/>
        <end position="44"/>
    </location>
</feature>
<dbReference type="Pfam" id="PF02181">
    <property type="entry name" value="FH2"/>
    <property type="match status" value="1"/>
</dbReference>
<evidence type="ECO:0000256" key="2">
    <source>
        <dbReference type="RuleBase" id="RU361260"/>
    </source>
</evidence>
<dbReference type="EMBL" id="JABFUD020000009">
    <property type="protein sequence ID" value="KAI5075915.1"/>
    <property type="molecule type" value="Genomic_DNA"/>
</dbReference>
<feature type="compositionally biased region" description="Pro residues" evidence="3">
    <location>
        <begin position="799"/>
        <end position="808"/>
    </location>
</feature>
<feature type="compositionally biased region" description="Polar residues" evidence="3">
    <location>
        <begin position="87"/>
        <end position="104"/>
    </location>
</feature>
<feature type="region of interest" description="Disordered" evidence="3">
    <location>
        <begin position="652"/>
        <end position="867"/>
    </location>
</feature>
<keyword evidence="7" id="KW-1185">Reference proteome</keyword>
<dbReference type="SUPFAM" id="SSF101447">
    <property type="entry name" value="Formin homology 2 domain (FH2 domain)"/>
    <property type="match status" value="1"/>
</dbReference>
<feature type="compositionally biased region" description="Pro residues" evidence="3">
    <location>
        <begin position="815"/>
        <end position="863"/>
    </location>
</feature>
<dbReference type="GO" id="GO:0051015">
    <property type="term" value="F:actin filament binding"/>
    <property type="evidence" value="ECO:0007669"/>
    <property type="project" value="InterPro"/>
</dbReference>
<reference evidence="6" key="1">
    <citation type="submission" date="2021-01" db="EMBL/GenBank/DDBJ databases">
        <title>Adiantum capillus-veneris genome.</title>
        <authorList>
            <person name="Fang Y."/>
            <person name="Liao Q."/>
        </authorList>
    </citation>
    <scope>NUCLEOTIDE SEQUENCE</scope>
    <source>
        <strain evidence="6">H3</strain>
        <tissue evidence="6">Leaf</tissue>
    </source>
</reference>
<dbReference type="GO" id="GO:0045010">
    <property type="term" value="P:actin nucleation"/>
    <property type="evidence" value="ECO:0007669"/>
    <property type="project" value="InterPro"/>
</dbReference>
<comment type="caution">
    <text evidence="6">The sequence shown here is derived from an EMBL/GenBank/DDBJ whole genome shotgun (WGS) entry which is preliminary data.</text>
</comment>
<dbReference type="OrthoDB" id="1668162at2759"/>
<sequence>MDSPAGQPSSSPVSVPSSSNHTTVIAVIITVIVTSLVIGLGCFIHRKLKLKIKTKKMASPTTASYGNPLLDTNIRSHFWRHPVGTASSANGSSLTKQNDSSLESGVSKHGGVLEANKHAFDSMPSKDTLLTISKLNYSAEEEKYGPPYKDAEHLKLQESQLELGSLDRLGPLGFRHSSVSSSLAKETSNGVLQKPVVGLPTHLTQFAPVAQLHSSHGSEESARFSDLSFDENMNFSFESLGPGFLEDQLYDIALEQGKGGLPDHHLDISAEVYGTDPMSEPIRHSLAEHRKSINNAKLLAETFGPPAVPIVVSSAMVASSLQPPQKSSIAGSTAFNFTPQPVPPLPLPPALVSAAILKQKTAPPAPDVQPSVLVKSAAAAFVKKSSEVDMATPALSAQDIFSSVPVKSVAAAFANQAAQSEIPSSYSATDIQPCVPVKIVVSTFDNMQATEEEATGLSSLSSSKQIAFPSETYVSEMTKFYSSQKLPSSVSVSGIESSQAENVLHAPSSTVPGNPCAQPSGVQLVDKMQFGDKARPNVFPPSVTGPPWKNSSTSYTDDPATFNSNDPGVSEGVIILNSQPVSANVPGDMFPQKFPKENAHGVPYNSTNSMTSYEQNFPASGQEATPMFSPSISQPSVLVGLAPPAPPLTPHGALSLPLSSSNTGNSSPAALLSTANDPFSNAKTSAPPPPPPPPPSLPSTKAATPPPPPPPPPPPSLPSTKASPPPPPPPLPSSKAATPPPPPPPPLPSNKTATPPPPPPPPLPSLSTKAPKPPPPPPVPSTKGISKPDPSAVPDTKGPSPPPPPPLPATKGSSAPPPPALPGAKGPPPPPLPSGKGPPLPPAAPGPPPPPGSAPRAPVPSKPPQLDSAQNLQKLKPLHWDKVRADPSHSMVWDRLRTGSFELNEDEIAALFGTKPVLNKDASKAPAPVKRKGILDSKKAHNIAIQLRALNISTQDIRDALLEGSGMKAELLEVLVKMTPTQDEQKALLDFSGDRSELGPAERFLQSVLEIPNAFQRLQAMQFRSCFKDDLSALQELLKVLEAACGEVRENRLFLKLLEAVLKTGNRLNKGTNRGEAEAFKLDTLLRLSDVKGGDGKTTLLQFVAEEIIKSEGLKVLRGASLGGDPSTENSSAPEVKFKESDVRRKGLEVVWQLCIELRSVKDAAAVDADALNQSVMKLASGLLTIQNRLNSIFQEQAQSSGIFATEDTFSANMEAFCLQAESDVVKLKEEVTRVFDRVKKVTAYFHGTTRETQPLRLFIIVRDFLGMLEKVCRDLARPLKMNLRG</sequence>
<dbReference type="PROSITE" id="PS51444">
    <property type="entry name" value="FH2"/>
    <property type="match status" value="1"/>
</dbReference>
<evidence type="ECO:0000313" key="6">
    <source>
        <dbReference type="EMBL" id="KAI5075915.1"/>
    </source>
</evidence>
<dbReference type="PANTHER" id="PTHR23213">
    <property type="entry name" value="FORMIN-RELATED"/>
    <property type="match status" value="1"/>
</dbReference>
<evidence type="ECO:0000256" key="3">
    <source>
        <dbReference type="SAM" id="MobiDB-lite"/>
    </source>
</evidence>
<dbReference type="PRINTS" id="PR01217">
    <property type="entry name" value="PRICHEXTENSN"/>
</dbReference>
<keyword evidence="4" id="KW-0472">Membrane</keyword>
<dbReference type="PANTHER" id="PTHR23213:SF368">
    <property type="entry name" value="HISTONE H3-K79 METHYLTRANSFERASE"/>
    <property type="match status" value="1"/>
</dbReference>
<feature type="domain" description="FH2" evidence="5">
    <location>
        <begin position="865"/>
        <end position="1286"/>
    </location>
</feature>
<protein>
    <recommendedName>
        <fullName evidence="2">Formin-like protein</fullName>
    </recommendedName>
</protein>
<dbReference type="SMART" id="SM00498">
    <property type="entry name" value="FH2"/>
    <property type="match status" value="1"/>
</dbReference>
<evidence type="ECO:0000259" key="5">
    <source>
        <dbReference type="PROSITE" id="PS51444"/>
    </source>
</evidence>
<dbReference type="InterPro" id="IPR015425">
    <property type="entry name" value="FH2_Formin"/>
</dbReference>
<dbReference type="InterPro" id="IPR042201">
    <property type="entry name" value="FH2_Formin_sf"/>
</dbReference>
<dbReference type="Proteomes" id="UP000886520">
    <property type="component" value="Chromosome 9"/>
</dbReference>
<feature type="compositionally biased region" description="Pro residues" evidence="3">
    <location>
        <begin position="686"/>
        <end position="697"/>
    </location>
</feature>
<dbReference type="InterPro" id="IPR027643">
    <property type="entry name" value="Formin-like_plant"/>
</dbReference>
<organism evidence="6 7">
    <name type="scientific">Adiantum capillus-veneris</name>
    <name type="common">Maidenhair fern</name>
    <dbReference type="NCBI Taxonomy" id="13818"/>
    <lineage>
        <taxon>Eukaryota</taxon>
        <taxon>Viridiplantae</taxon>
        <taxon>Streptophyta</taxon>
        <taxon>Embryophyta</taxon>
        <taxon>Tracheophyta</taxon>
        <taxon>Polypodiopsida</taxon>
        <taxon>Polypodiidae</taxon>
        <taxon>Polypodiales</taxon>
        <taxon>Pteridineae</taxon>
        <taxon>Pteridaceae</taxon>
        <taxon>Vittarioideae</taxon>
        <taxon>Adiantum</taxon>
    </lineage>
</organism>
<feature type="compositionally biased region" description="Pro residues" evidence="3">
    <location>
        <begin position="771"/>
        <end position="780"/>
    </location>
</feature>
<gene>
    <name evidence="6" type="ORF">GOP47_0009991</name>
</gene>
<proteinExistence type="inferred from homology"/>
<accession>A0A9D4UXB9</accession>
<feature type="compositionally biased region" description="Polar residues" evidence="3">
    <location>
        <begin position="657"/>
        <end position="681"/>
    </location>
</feature>
<evidence type="ECO:0000256" key="4">
    <source>
        <dbReference type="SAM" id="Phobius"/>
    </source>
</evidence>
<feature type="compositionally biased region" description="Pro residues" evidence="3">
    <location>
        <begin position="704"/>
        <end position="764"/>
    </location>
</feature>
<name>A0A9D4UXB9_ADICA</name>
<evidence type="ECO:0000256" key="1">
    <source>
        <dbReference type="ARBA" id="ARBA00025793"/>
    </source>
</evidence>
<dbReference type="Gene3D" id="1.20.58.2220">
    <property type="entry name" value="Formin, FH2 domain"/>
    <property type="match status" value="1"/>
</dbReference>
<feature type="region of interest" description="Disordered" evidence="3">
    <location>
        <begin position="87"/>
        <end position="106"/>
    </location>
</feature>
<evidence type="ECO:0000313" key="7">
    <source>
        <dbReference type="Proteomes" id="UP000886520"/>
    </source>
</evidence>
<comment type="similarity">
    <text evidence="1">Belongs to the formin-like family. Class-I subfamily.</text>
</comment>